<feature type="domain" description="DUF6630" evidence="1">
    <location>
        <begin position="16"/>
        <end position="131"/>
    </location>
</feature>
<name>A0A100VP02_PAEAM</name>
<evidence type="ECO:0000313" key="2">
    <source>
        <dbReference type="EMBL" id="GAS83219.1"/>
    </source>
</evidence>
<dbReference type="InterPro" id="IPR046582">
    <property type="entry name" value="DUF6630"/>
</dbReference>
<protein>
    <recommendedName>
        <fullName evidence="1">DUF6630 domain-containing protein</fullName>
    </recommendedName>
</protein>
<proteinExistence type="predicted"/>
<sequence length="151" mass="17656">MADEDLVPLIFDDTEDIDMILNDPDESLAYYSMLNHGLATKRFLFLDYKGEVDQEIVNYILDYEYAYDIELGTADQLEELGEFDYKYLPEKIREVNKLISRKGYGLFSYPTAGDFYALFIAELKHEGALTEVDLLEDEDIPEKERHIQLYI</sequence>
<reference evidence="2 3" key="1">
    <citation type="journal article" date="2016" name="Genome Announc.">
        <title>Draft Genome Sequence of Paenibacillus amylolyticus Heshi-A3, Isolated from Fermented Rice Bran in a Japanese Fermented Seafood Dish.</title>
        <authorList>
            <person name="Akuzawa S."/>
            <person name="Nagaoka J."/>
            <person name="Kanekatsu M."/>
            <person name="Kubota E."/>
            <person name="Ohtake R."/>
            <person name="Suzuki T."/>
            <person name="Kanesaki Y."/>
        </authorList>
    </citation>
    <scope>NUCLEOTIDE SEQUENCE [LARGE SCALE GENOMIC DNA]</scope>
    <source>
        <strain evidence="2 3">Heshi-A3</strain>
    </source>
</reference>
<dbReference type="Pfam" id="PF20335">
    <property type="entry name" value="DUF6630"/>
    <property type="match status" value="1"/>
</dbReference>
<organism evidence="2 3">
    <name type="scientific">Paenibacillus amylolyticus</name>
    <dbReference type="NCBI Taxonomy" id="1451"/>
    <lineage>
        <taxon>Bacteria</taxon>
        <taxon>Bacillati</taxon>
        <taxon>Bacillota</taxon>
        <taxon>Bacilli</taxon>
        <taxon>Bacillales</taxon>
        <taxon>Paenibacillaceae</taxon>
        <taxon>Paenibacillus</taxon>
    </lineage>
</organism>
<dbReference type="EMBL" id="BCNV01000001">
    <property type="protein sequence ID" value="GAS83219.1"/>
    <property type="molecule type" value="Genomic_DNA"/>
</dbReference>
<accession>A0A100VP02</accession>
<dbReference type="Proteomes" id="UP000069697">
    <property type="component" value="Unassembled WGS sequence"/>
</dbReference>
<dbReference type="RefSeq" id="WP_062835592.1">
    <property type="nucleotide sequence ID" value="NZ_BCNV01000001.1"/>
</dbReference>
<evidence type="ECO:0000259" key="1">
    <source>
        <dbReference type="Pfam" id="PF20335"/>
    </source>
</evidence>
<evidence type="ECO:0000313" key="3">
    <source>
        <dbReference type="Proteomes" id="UP000069697"/>
    </source>
</evidence>
<dbReference type="AlphaFoldDB" id="A0A100VP02"/>
<comment type="caution">
    <text evidence="2">The sequence shown here is derived from an EMBL/GenBank/DDBJ whole genome shotgun (WGS) entry which is preliminary data.</text>
</comment>
<gene>
    <name evidence="2" type="ORF">PAHA3_3297</name>
</gene>
<reference evidence="3" key="2">
    <citation type="submission" date="2016-01" db="EMBL/GenBank/DDBJ databases">
        <title>Draft Genome Sequence of Paenibacillus amylolyticus Heshi-A3 that Was Isolated from Fermented Rice Bran with Aging Salted Mackerel, Which Was Named Heshiko as Traditional Fermented Seafood in Japan.</title>
        <authorList>
            <person name="Akuzawa S."/>
            <person name="Nakagawa J."/>
            <person name="Kanekatsu T."/>
            <person name="Kubota E."/>
            <person name="Ohtake R."/>
            <person name="Suzuki T."/>
            <person name="Kanesaki Y."/>
        </authorList>
    </citation>
    <scope>NUCLEOTIDE SEQUENCE [LARGE SCALE GENOMIC DNA]</scope>
    <source>
        <strain evidence="3">Heshi-A3</strain>
    </source>
</reference>